<feature type="compositionally biased region" description="Low complexity" evidence="4">
    <location>
        <begin position="15"/>
        <end position="27"/>
    </location>
</feature>
<reference evidence="5 6" key="1">
    <citation type="journal article" date="2019" name="Sci. Rep.">
        <title>Comparative genomics of chytrid fungi reveal insights into the obligate biotrophic and pathogenic lifestyle of Synchytrium endobioticum.</title>
        <authorList>
            <person name="van de Vossenberg B.T.L.H."/>
            <person name="Warris S."/>
            <person name="Nguyen H.D.T."/>
            <person name="van Gent-Pelzer M.P.E."/>
            <person name="Joly D.L."/>
            <person name="van de Geest H.C."/>
            <person name="Bonants P.J.M."/>
            <person name="Smith D.S."/>
            <person name="Levesque C.A."/>
            <person name="van der Lee T.A.J."/>
        </authorList>
    </citation>
    <scope>NUCLEOTIDE SEQUENCE [LARGE SCALE GENOMIC DNA]</scope>
    <source>
        <strain evidence="5 6">JEL517</strain>
    </source>
</reference>
<feature type="compositionally biased region" description="Low complexity" evidence="4">
    <location>
        <begin position="213"/>
        <end position="224"/>
    </location>
</feature>
<dbReference type="Gene3D" id="1.25.40.10">
    <property type="entry name" value="Tetratricopeptide repeat domain"/>
    <property type="match status" value="1"/>
</dbReference>
<dbReference type="GO" id="GO:0005654">
    <property type="term" value="C:nucleoplasm"/>
    <property type="evidence" value="ECO:0007669"/>
    <property type="project" value="TreeGrafter"/>
</dbReference>
<keyword evidence="2" id="KW-0802">TPR repeat</keyword>
<dbReference type="AlphaFoldDB" id="A0A507C2Z3"/>
<dbReference type="STRING" id="1806994.A0A507C2Z3"/>
<protein>
    <recommendedName>
        <fullName evidence="7">Tetratricopeptide SHNi-TPR domain-containing protein</fullName>
    </recommendedName>
</protein>
<evidence type="ECO:0008006" key="7">
    <source>
        <dbReference type="Google" id="ProtNLM"/>
    </source>
</evidence>
<proteinExistence type="predicted"/>
<evidence type="ECO:0000313" key="5">
    <source>
        <dbReference type="EMBL" id="TPX31883.1"/>
    </source>
</evidence>
<evidence type="ECO:0000256" key="2">
    <source>
        <dbReference type="ARBA" id="ARBA00022803"/>
    </source>
</evidence>
<dbReference type="SUPFAM" id="SSF48452">
    <property type="entry name" value="TPR-like"/>
    <property type="match status" value="1"/>
</dbReference>
<sequence length="471" mass="49425">MITAPADDTMVSPPKKAAMMKNADAADSGTGAQETTAQSTAMDVSSDTTTTATAGGGDVVAGVPSKGSIDDVPRMLAEGKKKAALSDWDTSLDLLSTAVEIMNEKYGELAPECADAYFIYGQTLLTAAVSRASALGGSRTDVTAAQDEVEQDAKILESVQGKPASHFAIEGDDEEWGVDGEEDIEAEEAEGEGGEEATPATDALPVDSQPQEGGAASSAAAAPAGDKDDMELAFEVLDMCRVIYTKMDTPEAMAKLGDVELMLGDISLDAGHYKEAIKEYAMAIALKQMVNAPHRELAEAHYKLALPLEYENQYDEAIKQVRLVVVAVEQRIQLLKQELKDAGVEVDAKGKGKVDQEETDPIKSEILEMEGVLVEMAEKVTDLMSQKAQARPGFLNAESEEAKGDASTGEKVATVVNDLSGTGLIKSKKNASISTSAPSAHTTASATKRKADGDVSVESGPDAAKKAKTDV</sequence>
<dbReference type="GO" id="GO:0042393">
    <property type="term" value="F:histone binding"/>
    <property type="evidence" value="ECO:0007669"/>
    <property type="project" value="TreeGrafter"/>
</dbReference>
<name>A0A507C2Z3_9FUNG</name>
<dbReference type="GeneID" id="42006133"/>
<dbReference type="PANTHER" id="PTHR15081:SF1">
    <property type="entry name" value="NUCLEAR AUTOANTIGENIC SPERM PROTEIN"/>
    <property type="match status" value="1"/>
</dbReference>
<feature type="compositionally biased region" description="Acidic residues" evidence="4">
    <location>
        <begin position="170"/>
        <end position="195"/>
    </location>
</feature>
<keyword evidence="6" id="KW-1185">Reference proteome</keyword>
<feature type="region of interest" description="Disordered" evidence="4">
    <location>
        <begin position="1"/>
        <end position="60"/>
    </location>
</feature>
<evidence type="ECO:0000256" key="3">
    <source>
        <dbReference type="SAM" id="Coils"/>
    </source>
</evidence>
<organism evidence="5 6">
    <name type="scientific">Synchytrium microbalum</name>
    <dbReference type="NCBI Taxonomy" id="1806994"/>
    <lineage>
        <taxon>Eukaryota</taxon>
        <taxon>Fungi</taxon>
        <taxon>Fungi incertae sedis</taxon>
        <taxon>Chytridiomycota</taxon>
        <taxon>Chytridiomycota incertae sedis</taxon>
        <taxon>Chytridiomycetes</taxon>
        <taxon>Synchytriales</taxon>
        <taxon>Synchytriaceae</taxon>
        <taxon>Synchytrium</taxon>
    </lineage>
</organism>
<keyword evidence="3" id="KW-0175">Coiled coil</keyword>
<gene>
    <name evidence="5" type="ORF">SmJEL517_g04908</name>
</gene>
<evidence type="ECO:0000313" key="6">
    <source>
        <dbReference type="Proteomes" id="UP000319731"/>
    </source>
</evidence>
<evidence type="ECO:0000256" key="4">
    <source>
        <dbReference type="SAM" id="MobiDB-lite"/>
    </source>
</evidence>
<evidence type="ECO:0000256" key="1">
    <source>
        <dbReference type="ARBA" id="ARBA00022737"/>
    </source>
</evidence>
<dbReference type="RefSeq" id="XP_031023214.1">
    <property type="nucleotide sequence ID" value="XM_031170836.1"/>
</dbReference>
<dbReference type="GO" id="GO:0034080">
    <property type="term" value="P:CENP-A containing chromatin assembly"/>
    <property type="evidence" value="ECO:0007669"/>
    <property type="project" value="TreeGrafter"/>
</dbReference>
<accession>A0A507C2Z3</accession>
<feature type="region of interest" description="Disordered" evidence="4">
    <location>
        <begin position="157"/>
        <end position="224"/>
    </location>
</feature>
<comment type="caution">
    <text evidence="5">The sequence shown here is derived from an EMBL/GenBank/DDBJ whole genome shotgun (WGS) entry which is preliminary data.</text>
</comment>
<feature type="coiled-coil region" evidence="3">
    <location>
        <begin position="318"/>
        <end position="345"/>
    </location>
</feature>
<feature type="compositionally biased region" description="Low complexity" evidence="4">
    <location>
        <begin position="431"/>
        <end position="446"/>
    </location>
</feature>
<dbReference type="Proteomes" id="UP000319731">
    <property type="component" value="Unassembled WGS sequence"/>
</dbReference>
<dbReference type="InterPro" id="IPR051730">
    <property type="entry name" value="NASP-like"/>
</dbReference>
<dbReference type="InterPro" id="IPR011990">
    <property type="entry name" value="TPR-like_helical_dom_sf"/>
</dbReference>
<dbReference type="EMBL" id="QEAO01000038">
    <property type="protein sequence ID" value="TPX31883.1"/>
    <property type="molecule type" value="Genomic_DNA"/>
</dbReference>
<dbReference type="GO" id="GO:0006335">
    <property type="term" value="P:DNA replication-dependent chromatin assembly"/>
    <property type="evidence" value="ECO:0007669"/>
    <property type="project" value="TreeGrafter"/>
</dbReference>
<dbReference type="OrthoDB" id="5587616at2759"/>
<keyword evidence="1" id="KW-0677">Repeat</keyword>
<feature type="compositionally biased region" description="Low complexity" evidence="4">
    <location>
        <begin position="39"/>
        <end position="53"/>
    </location>
</feature>
<feature type="region of interest" description="Disordered" evidence="4">
    <location>
        <begin position="428"/>
        <end position="471"/>
    </location>
</feature>
<dbReference type="PANTHER" id="PTHR15081">
    <property type="entry name" value="NUCLEAR AUTOANTIGENIC SPERM PROTEIN NASP -RELATED"/>
    <property type="match status" value="1"/>
</dbReference>